<proteinExistence type="predicted"/>
<keyword evidence="2" id="KW-1185">Reference proteome</keyword>
<dbReference type="RefSeq" id="WP_147388808.1">
    <property type="nucleotide sequence ID" value="NZ_AQHF01000026.1"/>
</dbReference>
<protein>
    <recommendedName>
        <fullName evidence="3">Prepilin-type N-terminal cleavage/methylation domain-containing protein</fullName>
    </recommendedName>
</protein>
<dbReference type="PROSITE" id="PS00409">
    <property type="entry name" value="PROKAR_NTER_METHYL"/>
    <property type="match status" value="1"/>
</dbReference>
<organism evidence="1 2">
    <name type="scientific">Pseudoalteromonas peptidolytica F12-50-A1</name>
    <dbReference type="NCBI Taxonomy" id="1315280"/>
    <lineage>
        <taxon>Bacteria</taxon>
        <taxon>Pseudomonadati</taxon>
        <taxon>Pseudomonadota</taxon>
        <taxon>Gammaproteobacteria</taxon>
        <taxon>Alteromonadales</taxon>
        <taxon>Pseudoalteromonadaceae</taxon>
        <taxon>Pseudoalteromonas</taxon>
    </lineage>
</organism>
<name>A0A8I0MX50_9GAMM</name>
<accession>A0A8I0MX50</accession>
<evidence type="ECO:0000313" key="1">
    <source>
        <dbReference type="EMBL" id="MBE0347510.1"/>
    </source>
</evidence>
<dbReference type="Proteomes" id="UP000660708">
    <property type="component" value="Unassembled WGS sequence"/>
</dbReference>
<evidence type="ECO:0000313" key="2">
    <source>
        <dbReference type="Proteomes" id="UP000660708"/>
    </source>
</evidence>
<comment type="caution">
    <text evidence="1">The sequence shown here is derived from an EMBL/GenBank/DDBJ whole genome shotgun (WGS) entry which is preliminary data.</text>
</comment>
<evidence type="ECO:0008006" key="3">
    <source>
        <dbReference type="Google" id="ProtNLM"/>
    </source>
</evidence>
<dbReference type="EMBL" id="AQHF01000026">
    <property type="protein sequence ID" value="MBE0347510.1"/>
    <property type="molecule type" value="Genomic_DNA"/>
</dbReference>
<gene>
    <name evidence="1" type="ORF">PPEP_a1980</name>
</gene>
<sequence length="476" mass="52489">MVRSQLKRMQGLSLVELAVSMAVLSLLLAAILPVMTSGIGAGGKSEDSPTLSISESRLLLDEIDGAILGFLQTHHRLPCPDINLDGREDCTVPSGVTVNPTEHGVSGDNKVHVGYLPVADLQIALNADEEWRRVSIEYGVYRQQQDSKDLVIQGNHYSQVPVNHEPLCEEGKSDCAVNRYRVADSSTSLYFSYLGRSFNKTSDSDDLQQSDGYQTTTNTINTLDFCQQLTALERGNEISDVLSAKQNQRLFTERIQTKNGTAGVIYPAYALSISRSQKVLTGEGYSERNTDDVFEFQAESRTATNEYDDTTLIKSFAQLNRELNCGKRLSQANTSLFKGIAHIANENMYQLHLANSEIYMLNTAEGIARLELDEIFLNLDKLFNIAAIKDATDDMISSKGGAAVPAGFALALAVADLVKVQWYLDTNTTEQRDARDTLSAALEYHDKLIQRAQLAGTTMRAELQKAREIEQAGQIK</sequence>
<dbReference type="AlphaFoldDB" id="A0A8I0MX50"/>
<dbReference type="InterPro" id="IPR012902">
    <property type="entry name" value="N_methyl_site"/>
</dbReference>
<reference evidence="1 2" key="1">
    <citation type="submission" date="2015-06" db="EMBL/GenBank/DDBJ databases">
        <title>Genome sequence of Pseudoalteromonas peptidolytica.</title>
        <authorList>
            <person name="Xie B.-B."/>
            <person name="Rong J.-C."/>
            <person name="Qin Q.-L."/>
            <person name="Zhang Y.-Z."/>
        </authorList>
    </citation>
    <scope>NUCLEOTIDE SEQUENCE [LARGE SCALE GENOMIC DNA]</scope>
    <source>
        <strain evidence="1 2">F12-50-A1</strain>
    </source>
</reference>